<dbReference type="EMBL" id="SHOA02000028">
    <property type="protein sequence ID" value="TDH73886.1"/>
    <property type="molecule type" value="Genomic_DNA"/>
</dbReference>
<organism evidence="1 2">
    <name type="scientific">Bremia lactucae</name>
    <name type="common">Lettuce downy mildew</name>
    <dbReference type="NCBI Taxonomy" id="4779"/>
    <lineage>
        <taxon>Eukaryota</taxon>
        <taxon>Sar</taxon>
        <taxon>Stramenopiles</taxon>
        <taxon>Oomycota</taxon>
        <taxon>Peronosporomycetes</taxon>
        <taxon>Peronosporales</taxon>
        <taxon>Peronosporaceae</taxon>
        <taxon>Bremia</taxon>
    </lineage>
</organism>
<dbReference type="OrthoDB" id="123853at2759"/>
<proteinExistence type="predicted"/>
<gene>
    <name evidence="1" type="ORF">CCR75_002957</name>
</gene>
<reference evidence="1 2" key="1">
    <citation type="journal article" date="2021" name="Genome Biol.">
        <title>AFLAP: assembly-free linkage analysis pipeline using k-mers from genome sequencing data.</title>
        <authorList>
            <person name="Fletcher K."/>
            <person name="Zhang L."/>
            <person name="Gil J."/>
            <person name="Han R."/>
            <person name="Cavanaugh K."/>
            <person name="Michelmore R."/>
        </authorList>
    </citation>
    <scope>NUCLEOTIDE SEQUENCE [LARGE SCALE GENOMIC DNA]</scope>
    <source>
        <strain evidence="1 2">SF5</strain>
    </source>
</reference>
<sequence length="342" mass="37534">MAPLPEASALPPPAILLTSMRQQNKVGELQEPESENACNNAQIKELAEAAMDHAMEIAVQEDTINMDDHSTLKKSVRFNCAEVVEFEPTMWTATVSSEGVPLGMSVDVRRRTKRQLDTYESERNSFRVGRQDFMELGYLEPEERLDILEKAGHSISIISHVERETVRINRERSESNEYDLMYQYGLGEVPLMVDSNVEMTEQDFGDDGMLVDDNSASAYLYGIGSRNMVVDSFIMEDMKANDSINARAYDGLSIVYASDCILGDGESSDESFELPYSIDSFDSPLSCDFLRMSTSPTDVSSTSDCAHVAAKPASCALSVSKSSANCSPTEAANAVEATSVVA</sequence>
<accession>A0A976NZQ1</accession>
<dbReference type="KEGG" id="blac:94346725"/>
<comment type="caution">
    <text evidence="1">The sequence shown here is derived from an EMBL/GenBank/DDBJ whole genome shotgun (WGS) entry which is preliminary data.</text>
</comment>
<dbReference type="AlphaFoldDB" id="A0A976NZQ1"/>
<dbReference type="RefSeq" id="XP_067823384.1">
    <property type="nucleotide sequence ID" value="XM_067961054.1"/>
</dbReference>
<name>A0A976NZQ1_BRELC</name>
<evidence type="ECO:0000313" key="1">
    <source>
        <dbReference type="EMBL" id="TDH73886.1"/>
    </source>
</evidence>
<dbReference type="GeneID" id="94346725"/>
<protein>
    <submittedName>
        <fullName evidence="1">Uncharacterized protein</fullName>
    </submittedName>
</protein>
<keyword evidence="2" id="KW-1185">Reference proteome</keyword>
<dbReference type="Proteomes" id="UP000294530">
    <property type="component" value="Unassembled WGS sequence"/>
</dbReference>
<evidence type="ECO:0000313" key="2">
    <source>
        <dbReference type="Proteomes" id="UP000294530"/>
    </source>
</evidence>